<evidence type="ECO:0000313" key="8">
    <source>
        <dbReference type="EMBL" id="RAO68245.1"/>
    </source>
</evidence>
<dbReference type="InterPro" id="IPR001138">
    <property type="entry name" value="Zn2Cys6_DnaBD"/>
</dbReference>
<dbReference type="SMART" id="SM00906">
    <property type="entry name" value="Fungal_trans"/>
    <property type="match status" value="1"/>
</dbReference>
<feature type="region of interest" description="Disordered" evidence="6">
    <location>
        <begin position="128"/>
        <end position="167"/>
    </location>
</feature>
<proteinExistence type="predicted"/>
<feature type="compositionally biased region" description="Polar residues" evidence="6">
    <location>
        <begin position="216"/>
        <end position="237"/>
    </location>
</feature>
<keyword evidence="3" id="KW-0238">DNA-binding</keyword>
<evidence type="ECO:0000256" key="1">
    <source>
        <dbReference type="ARBA" id="ARBA00022723"/>
    </source>
</evidence>
<dbReference type="GO" id="GO:0008270">
    <property type="term" value="F:zinc ion binding"/>
    <property type="evidence" value="ECO:0007669"/>
    <property type="project" value="InterPro"/>
</dbReference>
<keyword evidence="5" id="KW-0539">Nucleus</keyword>
<keyword evidence="2" id="KW-0805">Transcription regulation</keyword>
<feature type="compositionally biased region" description="Basic and acidic residues" evidence="6">
    <location>
        <begin position="13"/>
        <end position="23"/>
    </location>
</feature>
<dbReference type="CDD" id="cd12148">
    <property type="entry name" value="fungal_TF_MHR"/>
    <property type="match status" value="1"/>
</dbReference>
<dbReference type="Gene3D" id="4.10.240.10">
    <property type="entry name" value="Zn(2)-C6 fungal-type DNA-binding domain"/>
    <property type="match status" value="1"/>
</dbReference>
<dbReference type="Proteomes" id="UP000249363">
    <property type="component" value="Unassembled WGS sequence"/>
</dbReference>
<dbReference type="AlphaFoldDB" id="A0A364KXG9"/>
<dbReference type="PANTHER" id="PTHR46910:SF13">
    <property type="entry name" value="SPECIFIC TRANSCRIPTION FACTOR, PUTATIVE (AFU_ORTHOLOGUE AFUA_4G06190)-RELATED"/>
    <property type="match status" value="1"/>
</dbReference>
<comment type="caution">
    <text evidence="8">The sequence shown here is derived from an EMBL/GenBank/DDBJ whole genome shotgun (WGS) entry which is preliminary data.</text>
</comment>
<dbReference type="SMART" id="SM00066">
    <property type="entry name" value="GAL4"/>
    <property type="match status" value="1"/>
</dbReference>
<dbReference type="GO" id="GO:0006351">
    <property type="term" value="P:DNA-templated transcription"/>
    <property type="evidence" value="ECO:0007669"/>
    <property type="project" value="InterPro"/>
</dbReference>
<protein>
    <recommendedName>
        <fullName evidence="7">Zn(2)-C6 fungal-type domain-containing protein</fullName>
    </recommendedName>
</protein>
<dbReference type="EMBL" id="MIKG01000007">
    <property type="protein sequence ID" value="RAO68245.1"/>
    <property type="molecule type" value="Genomic_DNA"/>
</dbReference>
<dbReference type="InterPro" id="IPR036864">
    <property type="entry name" value="Zn2-C6_fun-type_DNA-bd_sf"/>
</dbReference>
<feature type="region of interest" description="Disordered" evidence="6">
    <location>
        <begin position="76"/>
        <end position="95"/>
    </location>
</feature>
<keyword evidence="1" id="KW-0479">Metal-binding</keyword>
<dbReference type="InterPro" id="IPR050987">
    <property type="entry name" value="AtrR-like"/>
</dbReference>
<dbReference type="Pfam" id="PF00172">
    <property type="entry name" value="Zn_clus"/>
    <property type="match status" value="1"/>
</dbReference>
<feature type="compositionally biased region" description="Basic residues" evidence="6">
    <location>
        <begin position="147"/>
        <end position="156"/>
    </location>
</feature>
<evidence type="ECO:0000256" key="3">
    <source>
        <dbReference type="ARBA" id="ARBA00023125"/>
    </source>
</evidence>
<dbReference type="PANTHER" id="PTHR46910">
    <property type="entry name" value="TRANSCRIPTION FACTOR PDR1"/>
    <property type="match status" value="1"/>
</dbReference>
<dbReference type="CDD" id="cd00067">
    <property type="entry name" value="GAL4"/>
    <property type="match status" value="1"/>
</dbReference>
<sequence>MRSTTTSAHPQKRVSELSHGDNKPKKRRARYALRACDECKRRKGRCDGHTPCEYCLKRSIECHYDEDPRFLLNHAFGGSGPGQASNEPVTDGDRGINSEIERLTGLVGNMQRQIDMLVNLRTLQHSDFGQDDHGASESLSQGMTHARTTKSSHKHQTPSESTPEKNIDVFCGATSSEYTFNMAERNIVEQHINPTQYNEMPHNPTPASKHSPYFASKQSHNDNNSSLGDKQSMKTSPASSACLCEDCTRPLRLLTRDEALRLVDLYEEVVGHLHPLFNQKRFKSQVEAVYTGIESHHAKIEHQSKIDSDTLDNIKVALAIPLLALGIGNGDIGTSLYANVQEKVQNAVFAPIKSVKKIVLLLLAAIYHYFHDDLQLAWRTCGIAGKAAMEMGLHRQDAIVHMIEDEAERFEVVNVMWNIVVLDKQWSCAAGLPHHFSDNGFPRTLPERVENPYLKAMISYASFYTRFWDFSGSMQTAGASEDEELFDSTNYQIEQWRKRSLAELNFVHPKNRPTESLPQSMPTLLYLRANQLRGLTIRSCFLSGSSIADLDATTDIYAKQHPFFQHFLASAVGLLLLVIASESKRNTLAKTASDLSSSVNLNESISRAFSLTASYFNVSAPSRRLLKRMMSMAEPLSKLGILYPTVSTNKDLTYLSLQSQVNIGNIPNYQKYPQENARQLTEGAINISAPFTNITQGVFPEIYTTEGAPGMMQSMLTPYSIPDADFDILGGFESMMEDRTWMELGSLFFLDPQ</sequence>
<feature type="domain" description="Zn(2)-C6 fungal-type" evidence="7">
    <location>
        <begin position="35"/>
        <end position="64"/>
    </location>
</feature>
<organism evidence="8 9">
    <name type="scientific">Talaromyces amestolkiae</name>
    <dbReference type="NCBI Taxonomy" id="1196081"/>
    <lineage>
        <taxon>Eukaryota</taxon>
        <taxon>Fungi</taxon>
        <taxon>Dikarya</taxon>
        <taxon>Ascomycota</taxon>
        <taxon>Pezizomycotina</taxon>
        <taxon>Eurotiomycetes</taxon>
        <taxon>Eurotiomycetidae</taxon>
        <taxon>Eurotiales</taxon>
        <taxon>Trichocomaceae</taxon>
        <taxon>Talaromyces</taxon>
        <taxon>Talaromyces sect. Talaromyces</taxon>
    </lineage>
</organism>
<gene>
    <name evidence="8" type="ORF">BHQ10_004257</name>
</gene>
<dbReference type="GeneID" id="63793473"/>
<dbReference type="PROSITE" id="PS50048">
    <property type="entry name" value="ZN2_CY6_FUNGAL_2"/>
    <property type="match status" value="1"/>
</dbReference>
<dbReference type="Pfam" id="PF04082">
    <property type="entry name" value="Fungal_trans"/>
    <property type="match status" value="1"/>
</dbReference>
<accession>A0A364KXG9</accession>
<dbReference type="InterPro" id="IPR007219">
    <property type="entry name" value="XnlR_reg_dom"/>
</dbReference>
<dbReference type="OrthoDB" id="2123952at2759"/>
<name>A0A364KXG9_TALAM</name>
<feature type="region of interest" description="Disordered" evidence="6">
    <location>
        <begin position="196"/>
        <end position="237"/>
    </location>
</feature>
<dbReference type="PROSITE" id="PS00463">
    <property type="entry name" value="ZN2_CY6_FUNGAL_1"/>
    <property type="match status" value="1"/>
</dbReference>
<feature type="region of interest" description="Disordered" evidence="6">
    <location>
        <begin position="1"/>
        <end position="27"/>
    </location>
</feature>
<evidence type="ECO:0000313" key="9">
    <source>
        <dbReference type="Proteomes" id="UP000249363"/>
    </source>
</evidence>
<reference evidence="8 9" key="1">
    <citation type="journal article" date="2017" name="Biotechnol. Biofuels">
        <title>Differential beta-glucosidase expression as a function of carbon source availability in Talaromyces amestolkiae: a genomic and proteomic approach.</title>
        <authorList>
            <person name="de Eugenio L.I."/>
            <person name="Mendez-Liter J.A."/>
            <person name="Nieto-Dominguez M."/>
            <person name="Alonso L."/>
            <person name="Gil-Munoz J."/>
            <person name="Barriuso J."/>
            <person name="Prieto A."/>
            <person name="Martinez M.J."/>
        </authorList>
    </citation>
    <scope>NUCLEOTIDE SEQUENCE [LARGE SCALE GENOMIC DNA]</scope>
    <source>
        <strain evidence="8 9">CIB</strain>
    </source>
</reference>
<evidence type="ECO:0000259" key="7">
    <source>
        <dbReference type="PROSITE" id="PS50048"/>
    </source>
</evidence>
<dbReference type="STRING" id="1196081.A0A364KXG9"/>
<evidence type="ECO:0000256" key="4">
    <source>
        <dbReference type="ARBA" id="ARBA00023163"/>
    </source>
</evidence>
<dbReference type="RefSeq" id="XP_040732761.1">
    <property type="nucleotide sequence ID" value="XM_040876603.1"/>
</dbReference>
<dbReference type="GO" id="GO:0000981">
    <property type="term" value="F:DNA-binding transcription factor activity, RNA polymerase II-specific"/>
    <property type="evidence" value="ECO:0007669"/>
    <property type="project" value="InterPro"/>
</dbReference>
<dbReference type="GO" id="GO:0003677">
    <property type="term" value="F:DNA binding"/>
    <property type="evidence" value="ECO:0007669"/>
    <property type="project" value="UniProtKB-KW"/>
</dbReference>
<keyword evidence="9" id="KW-1185">Reference proteome</keyword>
<evidence type="ECO:0000256" key="6">
    <source>
        <dbReference type="SAM" id="MobiDB-lite"/>
    </source>
</evidence>
<evidence type="ECO:0000256" key="2">
    <source>
        <dbReference type="ARBA" id="ARBA00023015"/>
    </source>
</evidence>
<keyword evidence="4" id="KW-0804">Transcription</keyword>
<dbReference type="SUPFAM" id="SSF57701">
    <property type="entry name" value="Zn2/Cys6 DNA-binding domain"/>
    <property type="match status" value="1"/>
</dbReference>
<evidence type="ECO:0000256" key="5">
    <source>
        <dbReference type="ARBA" id="ARBA00023242"/>
    </source>
</evidence>